<sequence>MRVAAHWKDYELLDASGGERLERWGEVLLIRPDPQILWDTPKTHPGWKRAHARYLRSNTGGGQWEQRRPLPPSWSIRYGELTFQVKPMGFKHTGLFPEQAVNWDWMGERIQKAGRPVKVLNLFAYTGGATLACAAAGAAVCHVDASKGMVAWGRENAAASGLSDKPVRWLVDDCVKFLNREIRRGNRYDAIVMDPPSYGRGPGGEIWKLEEQVYPLIELCAKVLSEAPLFLLLNSYTTGLSPSVMEYMLASVLLPQFGGRTSSDEIGLPVKQNGLVLPCGGTAIFHGK</sequence>
<evidence type="ECO:0000313" key="6">
    <source>
        <dbReference type="Proteomes" id="UP001489509"/>
    </source>
</evidence>
<dbReference type="PANTHER" id="PTHR43042">
    <property type="entry name" value="SAM-DEPENDENT METHYLTRANSFERASE"/>
    <property type="match status" value="1"/>
</dbReference>
<dbReference type="RefSeq" id="WP_349219070.1">
    <property type="nucleotide sequence ID" value="NZ_JBBMFD010000008.1"/>
</dbReference>
<dbReference type="EC" id="2.1.1.-" evidence="5"/>
<evidence type="ECO:0000259" key="4">
    <source>
        <dbReference type="Pfam" id="PF10672"/>
    </source>
</evidence>
<proteinExistence type="predicted"/>
<evidence type="ECO:0000313" key="5">
    <source>
        <dbReference type="EMBL" id="MEQ2440482.1"/>
    </source>
</evidence>
<name>A0ABV1DZK4_9FIRM</name>
<comment type="caution">
    <text evidence="5">The sequence shown here is derived from an EMBL/GenBank/DDBJ whole genome shotgun (WGS) entry which is preliminary data.</text>
</comment>
<dbReference type="GO" id="GO:0032259">
    <property type="term" value="P:methylation"/>
    <property type="evidence" value="ECO:0007669"/>
    <property type="project" value="UniProtKB-KW"/>
</dbReference>
<keyword evidence="1 5" id="KW-0489">Methyltransferase</keyword>
<keyword evidence="3" id="KW-0949">S-adenosyl-L-methionine</keyword>
<organism evidence="5 6">
    <name type="scientific">Solibaculum intestinale</name>
    <dbReference type="NCBI Taxonomy" id="3133165"/>
    <lineage>
        <taxon>Bacteria</taxon>
        <taxon>Bacillati</taxon>
        <taxon>Bacillota</taxon>
        <taxon>Clostridia</taxon>
        <taxon>Eubacteriales</taxon>
        <taxon>Oscillospiraceae</taxon>
        <taxon>Solibaculum</taxon>
    </lineage>
</organism>
<evidence type="ECO:0000256" key="2">
    <source>
        <dbReference type="ARBA" id="ARBA00022679"/>
    </source>
</evidence>
<evidence type="ECO:0000256" key="3">
    <source>
        <dbReference type="ARBA" id="ARBA00022691"/>
    </source>
</evidence>
<reference evidence="5 6" key="1">
    <citation type="submission" date="2024-03" db="EMBL/GenBank/DDBJ databases">
        <title>Human intestinal bacterial collection.</title>
        <authorList>
            <person name="Pauvert C."/>
            <person name="Hitch T.C.A."/>
            <person name="Clavel T."/>
        </authorList>
    </citation>
    <scope>NUCLEOTIDE SEQUENCE [LARGE SCALE GENOMIC DNA]</scope>
    <source>
        <strain evidence="5 6">CLA-JM-H44</strain>
    </source>
</reference>
<dbReference type="InterPro" id="IPR013780">
    <property type="entry name" value="Glyco_hydro_b"/>
</dbReference>
<protein>
    <submittedName>
        <fullName evidence="5">Class I SAM-dependent methyltransferase</fullName>
        <ecNumber evidence="5">2.1.1.-</ecNumber>
    </submittedName>
</protein>
<dbReference type="InterPro" id="IPR019614">
    <property type="entry name" value="SAM-dep_methyl-trfase"/>
</dbReference>
<keyword evidence="6" id="KW-1185">Reference proteome</keyword>
<evidence type="ECO:0000256" key="1">
    <source>
        <dbReference type="ARBA" id="ARBA00022603"/>
    </source>
</evidence>
<dbReference type="PANTHER" id="PTHR43042:SF2">
    <property type="entry name" value="SAM-DEPENDENT METHYLTRANSFERASE"/>
    <property type="match status" value="1"/>
</dbReference>
<dbReference type="Pfam" id="PF10672">
    <property type="entry name" value="Methyltrans_SAM"/>
    <property type="match status" value="1"/>
</dbReference>
<dbReference type="InterPro" id="IPR029063">
    <property type="entry name" value="SAM-dependent_MTases_sf"/>
</dbReference>
<dbReference type="Proteomes" id="UP001489509">
    <property type="component" value="Unassembled WGS sequence"/>
</dbReference>
<keyword evidence="2 5" id="KW-0808">Transferase</keyword>
<feature type="domain" description="S-adenosylmethionine-dependent methyltransferase" evidence="4">
    <location>
        <begin position="61"/>
        <end position="201"/>
    </location>
</feature>
<accession>A0ABV1DZK4</accession>
<dbReference type="SUPFAM" id="SSF53335">
    <property type="entry name" value="S-adenosyl-L-methionine-dependent methyltransferases"/>
    <property type="match status" value="1"/>
</dbReference>
<dbReference type="GO" id="GO:0008168">
    <property type="term" value="F:methyltransferase activity"/>
    <property type="evidence" value="ECO:0007669"/>
    <property type="project" value="UniProtKB-KW"/>
</dbReference>
<dbReference type="Gene3D" id="3.40.50.150">
    <property type="entry name" value="Vaccinia Virus protein VP39"/>
    <property type="match status" value="1"/>
</dbReference>
<dbReference type="EMBL" id="JBBMFD010000008">
    <property type="protein sequence ID" value="MEQ2440482.1"/>
    <property type="molecule type" value="Genomic_DNA"/>
</dbReference>
<dbReference type="Gene3D" id="2.60.40.1180">
    <property type="entry name" value="Golgi alpha-mannosidase II"/>
    <property type="match status" value="1"/>
</dbReference>
<gene>
    <name evidence="5" type="ORF">WMO26_06560</name>
</gene>